<comment type="caution">
    <text evidence="1">The sequence shown here is derived from an EMBL/GenBank/DDBJ whole genome shotgun (WGS) entry which is preliminary data.</text>
</comment>
<accession>A0AAD3TEM1</accession>
<keyword evidence="2" id="KW-1185">Reference proteome</keyword>
<name>A0AAD3TEM1_NEPGR</name>
<evidence type="ECO:0000313" key="1">
    <source>
        <dbReference type="EMBL" id="GMH27982.1"/>
    </source>
</evidence>
<protein>
    <submittedName>
        <fullName evidence="1">Uncharacterized protein</fullName>
    </submittedName>
</protein>
<gene>
    <name evidence="1" type="ORF">Nepgr_029825</name>
</gene>
<organism evidence="1 2">
    <name type="scientific">Nepenthes gracilis</name>
    <name type="common">Slender pitcher plant</name>
    <dbReference type="NCBI Taxonomy" id="150966"/>
    <lineage>
        <taxon>Eukaryota</taxon>
        <taxon>Viridiplantae</taxon>
        <taxon>Streptophyta</taxon>
        <taxon>Embryophyta</taxon>
        <taxon>Tracheophyta</taxon>
        <taxon>Spermatophyta</taxon>
        <taxon>Magnoliopsida</taxon>
        <taxon>eudicotyledons</taxon>
        <taxon>Gunneridae</taxon>
        <taxon>Pentapetalae</taxon>
        <taxon>Caryophyllales</taxon>
        <taxon>Nepenthaceae</taxon>
        <taxon>Nepenthes</taxon>
    </lineage>
</organism>
<sequence length="89" mass="9819">MGEHFFFRLLDFWRLELELPPSLEGDKPSMGKGGGISKRTHGASNCFHISAMFFRSMPILVHGFGSPLGWSARTPTGEEPIAVEHTTSS</sequence>
<dbReference type="Proteomes" id="UP001279734">
    <property type="component" value="Unassembled WGS sequence"/>
</dbReference>
<proteinExistence type="predicted"/>
<reference evidence="1" key="1">
    <citation type="submission" date="2023-05" db="EMBL/GenBank/DDBJ databases">
        <title>Nepenthes gracilis genome sequencing.</title>
        <authorList>
            <person name="Fukushima K."/>
        </authorList>
    </citation>
    <scope>NUCLEOTIDE SEQUENCE</scope>
    <source>
        <strain evidence="1">SING2019-196</strain>
    </source>
</reference>
<dbReference type="AlphaFoldDB" id="A0AAD3TEM1"/>
<evidence type="ECO:0000313" key="2">
    <source>
        <dbReference type="Proteomes" id="UP001279734"/>
    </source>
</evidence>
<dbReference type="EMBL" id="BSYO01000033">
    <property type="protein sequence ID" value="GMH27982.1"/>
    <property type="molecule type" value="Genomic_DNA"/>
</dbReference>